<feature type="transmembrane region" description="Helical" evidence="9">
    <location>
        <begin position="197"/>
        <end position="218"/>
    </location>
</feature>
<evidence type="ECO:0000256" key="5">
    <source>
        <dbReference type="ARBA" id="ARBA00022692"/>
    </source>
</evidence>
<name>A0A3M9X5H4_9HYPH</name>
<dbReference type="GO" id="GO:0043190">
    <property type="term" value="C:ATP-binding cassette (ABC) transporter complex"/>
    <property type="evidence" value="ECO:0007669"/>
    <property type="project" value="InterPro"/>
</dbReference>
<feature type="transmembrane region" description="Helical" evidence="9">
    <location>
        <begin position="58"/>
        <end position="79"/>
    </location>
</feature>
<evidence type="ECO:0000256" key="2">
    <source>
        <dbReference type="ARBA" id="ARBA00010072"/>
    </source>
</evidence>
<dbReference type="PANTHER" id="PTHR30614">
    <property type="entry name" value="MEMBRANE COMPONENT OF AMINO ACID ABC TRANSPORTER"/>
    <property type="match status" value="1"/>
</dbReference>
<gene>
    <name evidence="11" type="ORF">DNR46_27160</name>
</gene>
<dbReference type="PROSITE" id="PS50928">
    <property type="entry name" value="ABC_TM1"/>
    <property type="match status" value="1"/>
</dbReference>
<accession>A0A3M9X5H4</accession>
<evidence type="ECO:0000256" key="8">
    <source>
        <dbReference type="ARBA" id="ARBA00023136"/>
    </source>
</evidence>
<keyword evidence="6" id="KW-0029">Amino-acid transport</keyword>
<evidence type="ECO:0000313" key="11">
    <source>
        <dbReference type="EMBL" id="RNJ42780.1"/>
    </source>
</evidence>
<dbReference type="NCBIfam" id="TIGR01726">
    <property type="entry name" value="HEQRo_perm_3TM"/>
    <property type="match status" value="1"/>
</dbReference>
<evidence type="ECO:0000313" key="12">
    <source>
        <dbReference type="Proteomes" id="UP000275436"/>
    </source>
</evidence>
<comment type="similarity">
    <text evidence="2">Belongs to the binding-protein-dependent transport system permease family. HisMQ subfamily.</text>
</comment>
<feature type="domain" description="ABC transmembrane type-1" evidence="10">
    <location>
        <begin position="20"/>
        <end position="218"/>
    </location>
</feature>
<evidence type="ECO:0000256" key="6">
    <source>
        <dbReference type="ARBA" id="ARBA00022970"/>
    </source>
</evidence>
<sequence>MLSLAILETSAFWWSVLSGLVTTFGLTVLSMVFGFVLGGVLATLHEYGGAALRLSAKVYIFVFRGVPLLILLYLVYYGLPIIVWLRGGLFWELVLGSPFRTAVFALSINNAAYLAEMIRGGLKMVPRGLLESATALGMTKKRVFFRVHAPLALRSILGSLGNETISVVKASAITSAITVHDLMGGPTILGKVYLDPLTPLLVVGVVYIVVVQLIDYLVKRVQASLSVPGVGQTHNI</sequence>
<evidence type="ECO:0000256" key="9">
    <source>
        <dbReference type="RuleBase" id="RU363032"/>
    </source>
</evidence>
<dbReference type="RefSeq" id="WP_123169472.1">
    <property type="nucleotide sequence ID" value="NZ_QKOD01000009.1"/>
</dbReference>
<feature type="transmembrane region" description="Helical" evidence="9">
    <location>
        <begin position="12"/>
        <end position="37"/>
    </location>
</feature>
<dbReference type="InterPro" id="IPR000515">
    <property type="entry name" value="MetI-like"/>
</dbReference>
<keyword evidence="5 9" id="KW-0812">Transmembrane</keyword>
<keyword evidence="3 9" id="KW-0813">Transport</keyword>
<dbReference type="InterPro" id="IPR035906">
    <property type="entry name" value="MetI-like_sf"/>
</dbReference>
<keyword evidence="8 9" id="KW-0472">Membrane</keyword>
<dbReference type="Proteomes" id="UP000275436">
    <property type="component" value="Unassembled WGS sequence"/>
</dbReference>
<dbReference type="Gene3D" id="1.10.3720.10">
    <property type="entry name" value="MetI-like"/>
    <property type="match status" value="1"/>
</dbReference>
<dbReference type="CDD" id="cd06261">
    <property type="entry name" value="TM_PBP2"/>
    <property type="match status" value="1"/>
</dbReference>
<comment type="subcellular location">
    <subcellularLocation>
        <location evidence="1">Cell inner membrane</location>
        <topology evidence="1">Multi-pass membrane protein</topology>
    </subcellularLocation>
    <subcellularLocation>
        <location evidence="9">Cell membrane</location>
        <topology evidence="9">Multi-pass membrane protein</topology>
    </subcellularLocation>
</comment>
<protein>
    <submittedName>
        <fullName evidence="11">ABC transporter permease</fullName>
    </submittedName>
</protein>
<organism evidence="11 12">
    <name type="scientific">Mesorhizobium japonicum</name>
    <dbReference type="NCBI Taxonomy" id="2066070"/>
    <lineage>
        <taxon>Bacteria</taxon>
        <taxon>Pseudomonadati</taxon>
        <taxon>Pseudomonadota</taxon>
        <taxon>Alphaproteobacteria</taxon>
        <taxon>Hyphomicrobiales</taxon>
        <taxon>Phyllobacteriaceae</taxon>
        <taxon>Mesorhizobium</taxon>
    </lineage>
</organism>
<dbReference type="InterPro" id="IPR043429">
    <property type="entry name" value="ArtM/GltK/GlnP/TcyL/YhdX-like"/>
</dbReference>
<dbReference type="EMBL" id="QKOD01000009">
    <property type="protein sequence ID" value="RNJ42780.1"/>
    <property type="molecule type" value="Genomic_DNA"/>
</dbReference>
<dbReference type="AlphaFoldDB" id="A0A3M9X5H4"/>
<dbReference type="GO" id="GO:0022857">
    <property type="term" value="F:transmembrane transporter activity"/>
    <property type="evidence" value="ECO:0007669"/>
    <property type="project" value="InterPro"/>
</dbReference>
<keyword evidence="7 9" id="KW-1133">Transmembrane helix</keyword>
<evidence type="ECO:0000256" key="3">
    <source>
        <dbReference type="ARBA" id="ARBA00022448"/>
    </source>
</evidence>
<evidence type="ECO:0000256" key="1">
    <source>
        <dbReference type="ARBA" id="ARBA00004429"/>
    </source>
</evidence>
<dbReference type="GO" id="GO:0006865">
    <property type="term" value="P:amino acid transport"/>
    <property type="evidence" value="ECO:0007669"/>
    <property type="project" value="UniProtKB-KW"/>
</dbReference>
<dbReference type="InterPro" id="IPR010065">
    <property type="entry name" value="AA_ABC_transptr_permease_3TM"/>
</dbReference>
<evidence type="ECO:0000259" key="10">
    <source>
        <dbReference type="PROSITE" id="PS50928"/>
    </source>
</evidence>
<proteinExistence type="inferred from homology"/>
<reference evidence="11 12" key="1">
    <citation type="journal article" date="2018" name="Mol. Plant Microbe Interact.">
        <title>Taxonomically Different Co-Microsymbionts of a Relict Legume, Oxytropis popoviana, Have Complementary Sets of Symbiotic Genes and Together Increase the Efficiency of Plant Nodulation.</title>
        <authorList>
            <person name="Safronova V."/>
            <person name="Belimov A."/>
            <person name="Sazanova A."/>
            <person name="Chirak E."/>
            <person name="Verkhozina A."/>
            <person name="Kuznetsova I."/>
            <person name="Andronov E."/>
            <person name="Puhalsky J."/>
            <person name="Tikhonovich I."/>
        </authorList>
    </citation>
    <scope>NUCLEOTIDE SEQUENCE [LARGE SCALE GENOMIC DNA]</scope>
    <source>
        <strain evidence="11 12">Opo-235</strain>
    </source>
</reference>
<dbReference type="PANTHER" id="PTHR30614:SF0">
    <property type="entry name" value="L-CYSTINE TRANSPORT SYSTEM PERMEASE PROTEIN TCYL"/>
    <property type="match status" value="1"/>
</dbReference>
<dbReference type="SUPFAM" id="SSF161098">
    <property type="entry name" value="MetI-like"/>
    <property type="match status" value="1"/>
</dbReference>
<keyword evidence="4" id="KW-1003">Cell membrane</keyword>
<dbReference type="Pfam" id="PF00528">
    <property type="entry name" value="BPD_transp_1"/>
    <property type="match status" value="1"/>
</dbReference>
<evidence type="ECO:0000256" key="7">
    <source>
        <dbReference type="ARBA" id="ARBA00022989"/>
    </source>
</evidence>
<evidence type="ECO:0000256" key="4">
    <source>
        <dbReference type="ARBA" id="ARBA00022475"/>
    </source>
</evidence>
<comment type="caution">
    <text evidence="11">The sequence shown here is derived from an EMBL/GenBank/DDBJ whole genome shotgun (WGS) entry which is preliminary data.</text>
</comment>